<name>A0ABD5WHS4_9EURY</name>
<evidence type="ECO:0000259" key="8">
    <source>
        <dbReference type="Pfam" id="PF00082"/>
    </source>
</evidence>
<dbReference type="PROSITE" id="PS00137">
    <property type="entry name" value="SUBTILASE_HIS"/>
    <property type="match status" value="1"/>
</dbReference>
<dbReference type="AlphaFoldDB" id="A0ABD5WHS4"/>
<dbReference type="RefSeq" id="WP_382209382.1">
    <property type="nucleotide sequence ID" value="NZ_JBHSZH010000005.1"/>
</dbReference>
<evidence type="ECO:0000313" key="10">
    <source>
        <dbReference type="Proteomes" id="UP001596407"/>
    </source>
</evidence>
<reference evidence="9 10" key="1">
    <citation type="journal article" date="2019" name="Int. J. Syst. Evol. Microbiol.">
        <title>The Global Catalogue of Microorganisms (GCM) 10K type strain sequencing project: providing services to taxonomists for standard genome sequencing and annotation.</title>
        <authorList>
            <consortium name="The Broad Institute Genomics Platform"/>
            <consortium name="The Broad Institute Genome Sequencing Center for Infectious Disease"/>
            <person name="Wu L."/>
            <person name="Ma J."/>
        </authorList>
    </citation>
    <scope>NUCLEOTIDE SEQUENCE [LARGE SCALE GENOMIC DNA]</scope>
    <source>
        <strain evidence="9 10">DT72</strain>
    </source>
</reference>
<comment type="caution">
    <text evidence="9">The sequence shown here is derived from an EMBL/GenBank/DDBJ whole genome shotgun (WGS) entry which is preliminary data.</text>
</comment>
<evidence type="ECO:0000256" key="6">
    <source>
        <dbReference type="RuleBase" id="RU003355"/>
    </source>
</evidence>
<dbReference type="EMBL" id="JBHSZH010000005">
    <property type="protein sequence ID" value="MFC7080011.1"/>
    <property type="molecule type" value="Genomic_DNA"/>
</dbReference>
<dbReference type="PROSITE" id="PS00136">
    <property type="entry name" value="SUBTILASE_ASP"/>
    <property type="match status" value="1"/>
</dbReference>
<dbReference type="InterPro" id="IPR023828">
    <property type="entry name" value="Peptidase_S8_Ser-AS"/>
</dbReference>
<accession>A0ABD5WHS4</accession>
<comment type="similarity">
    <text evidence="1 5 6">Belongs to the peptidase S8 family.</text>
</comment>
<keyword evidence="2 5" id="KW-0645">Protease</keyword>
<dbReference type="PROSITE" id="PS00138">
    <property type="entry name" value="SUBTILASE_SER"/>
    <property type="match status" value="1"/>
</dbReference>
<dbReference type="InterPro" id="IPR050131">
    <property type="entry name" value="Peptidase_S8_subtilisin-like"/>
</dbReference>
<feature type="active site" description="Charge relay system" evidence="5">
    <location>
        <position position="66"/>
    </location>
</feature>
<organism evidence="9 10">
    <name type="scientific">Halorussus caseinilyticus</name>
    <dbReference type="NCBI Taxonomy" id="3034025"/>
    <lineage>
        <taxon>Archaea</taxon>
        <taxon>Methanobacteriati</taxon>
        <taxon>Methanobacteriota</taxon>
        <taxon>Stenosarchaea group</taxon>
        <taxon>Halobacteria</taxon>
        <taxon>Halobacteriales</taxon>
        <taxon>Haladaptataceae</taxon>
        <taxon>Halorussus</taxon>
    </lineage>
</organism>
<evidence type="ECO:0000256" key="3">
    <source>
        <dbReference type="ARBA" id="ARBA00022801"/>
    </source>
</evidence>
<dbReference type="InterPro" id="IPR015500">
    <property type="entry name" value="Peptidase_S8_subtilisin-rel"/>
</dbReference>
<feature type="active site" description="Charge relay system" evidence="5">
    <location>
        <position position="29"/>
    </location>
</feature>
<dbReference type="PANTHER" id="PTHR43806">
    <property type="entry name" value="PEPTIDASE S8"/>
    <property type="match status" value="1"/>
</dbReference>
<evidence type="ECO:0000256" key="7">
    <source>
        <dbReference type="SAM" id="MobiDB-lite"/>
    </source>
</evidence>
<dbReference type="Proteomes" id="UP001596407">
    <property type="component" value="Unassembled WGS sequence"/>
</dbReference>
<dbReference type="Pfam" id="PF00082">
    <property type="entry name" value="Peptidase_S8"/>
    <property type="match status" value="1"/>
</dbReference>
<dbReference type="PANTHER" id="PTHR43806:SF11">
    <property type="entry name" value="CEREVISIN-RELATED"/>
    <property type="match status" value="1"/>
</dbReference>
<dbReference type="PRINTS" id="PR00723">
    <property type="entry name" value="SUBTILISIN"/>
</dbReference>
<evidence type="ECO:0000256" key="5">
    <source>
        <dbReference type="PROSITE-ProRule" id="PRU01240"/>
    </source>
</evidence>
<evidence type="ECO:0000256" key="4">
    <source>
        <dbReference type="ARBA" id="ARBA00022825"/>
    </source>
</evidence>
<protein>
    <submittedName>
        <fullName evidence="9">S8 family serine peptidase</fullName>
    </submittedName>
</protein>
<feature type="active site" description="Charge relay system" evidence="5">
    <location>
        <position position="285"/>
    </location>
</feature>
<proteinExistence type="inferred from homology"/>
<gene>
    <name evidence="9" type="ORF">ACFQJ6_07670</name>
</gene>
<dbReference type="InterPro" id="IPR036852">
    <property type="entry name" value="Peptidase_S8/S53_dom_sf"/>
</dbReference>
<dbReference type="GO" id="GO:0006508">
    <property type="term" value="P:proteolysis"/>
    <property type="evidence" value="ECO:0007669"/>
    <property type="project" value="UniProtKB-KW"/>
</dbReference>
<dbReference type="GO" id="GO:0004252">
    <property type="term" value="F:serine-type endopeptidase activity"/>
    <property type="evidence" value="ECO:0007669"/>
    <property type="project" value="UniProtKB-UniRule"/>
</dbReference>
<evidence type="ECO:0000256" key="1">
    <source>
        <dbReference type="ARBA" id="ARBA00011073"/>
    </source>
</evidence>
<dbReference type="InterPro" id="IPR022398">
    <property type="entry name" value="Peptidase_S8_His-AS"/>
</dbReference>
<dbReference type="PROSITE" id="PS51892">
    <property type="entry name" value="SUBTILASE"/>
    <property type="match status" value="1"/>
</dbReference>
<evidence type="ECO:0000256" key="2">
    <source>
        <dbReference type="ARBA" id="ARBA00022670"/>
    </source>
</evidence>
<dbReference type="SUPFAM" id="SSF52743">
    <property type="entry name" value="Subtilisin-like"/>
    <property type="match status" value="1"/>
</dbReference>
<keyword evidence="3 5" id="KW-0378">Hydrolase</keyword>
<feature type="region of interest" description="Disordered" evidence="7">
    <location>
        <begin position="1"/>
        <end position="22"/>
    </location>
</feature>
<dbReference type="InterPro" id="IPR000209">
    <property type="entry name" value="Peptidase_S8/S53_dom"/>
</dbReference>
<feature type="domain" description="Peptidase S8/S53" evidence="8">
    <location>
        <begin position="20"/>
        <end position="328"/>
    </location>
</feature>
<dbReference type="InterPro" id="IPR023827">
    <property type="entry name" value="Peptidase_S8_Asp-AS"/>
</dbReference>
<sequence length="343" mass="35662">MGDLTENPGDGKTVQDTTKGEGSRVAVVDTGVYDGHPDLADVVNAELSENFTTDQYDFRPNGAGDHGTHVAGTIAGTNADGEGILGTAPETEIVAHRVFSGVPGEGASTGDTVAALAAAATKGCDAANFSVGYPPANPETDEWVSGVKMAYRRLAEYARSQDMLIVNSAGNAGIDMTPDDVISLPTEVEGIFGVSATGPIGYLWDDKQASREDKALVKLEDGTDSPAFYTNYGEGTDVSAAGGDADLEAAANDVPGWYYDLVFSTVVEQTENGPVAGYGWKAGTSMAAPQVTGAVALVRSLRPDASVEEVEAMIQETARDAPGGELYHGAGHLDLRRLVKRAR</sequence>
<keyword evidence="10" id="KW-1185">Reference proteome</keyword>
<keyword evidence="4 5" id="KW-0720">Serine protease</keyword>
<dbReference type="Gene3D" id="3.40.50.200">
    <property type="entry name" value="Peptidase S8/S53 domain"/>
    <property type="match status" value="1"/>
</dbReference>
<evidence type="ECO:0000313" key="9">
    <source>
        <dbReference type="EMBL" id="MFC7080011.1"/>
    </source>
</evidence>